<dbReference type="Gene3D" id="3.40.50.2300">
    <property type="match status" value="1"/>
</dbReference>
<gene>
    <name evidence="4" type="ORF">AWE51_22155</name>
</gene>
<dbReference type="Proteomes" id="UP000076715">
    <property type="component" value="Unassembled WGS sequence"/>
</dbReference>
<dbReference type="SMART" id="SM00448">
    <property type="entry name" value="REC"/>
    <property type="match status" value="1"/>
</dbReference>
<accession>A0A162CUV9</accession>
<sequence>MNILVIEDESRIAKRILRMTREFFLNTLNEITHIESLQEGITYIQHHKVDLVLLDLNLNGDNGFDLLKNTVSESFHTIIISAYKEQALKAFEHGVLDFVPKPFNKERLDLAFNRVLNKEDIHTKNIKFLAVKKRGEIQLVTIENIIYIKGAGMYSELVLTNGKSFLHDKSLEKLEQLLPDTFIRSHKSYILKIEEINAIKISSGSKYFAELKNEELLPIGRTRYKYLKERMFK</sequence>
<dbReference type="PANTHER" id="PTHR37299:SF1">
    <property type="entry name" value="STAGE 0 SPORULATION PROTEIN A HOMOLOG"/>
    <property type="match status" value="1"/>
</dbReference>
<evidence type="ECO:0000313" key="4">
    <source>
        <dbReference type="EMBL" id="KZS41409.1"/>
    </source>
</evidence>
<name>A0A162CUV9_9FLAO</name>
<keyword evidence="1" id="KW-0597">Phosphoprotein</keyword>
<feature type="modified residue" description="4-aspartylphosphate" evidence="1">
    <location>
        <position position="55"/>
    </location>
</feature>
<feature type="domain" description="Response regulatory" evidence="2">
    <location>
        <begin position="2"/>
        <end position="116"/>
    </location>
</feature>
<feature type="domain" description="HTH LytTR-type" evidence="3">
    <location>
        <begin position="129"/>
        <end position="233"/>
    </location>
</feature>
<dbReference type="Gene3D" id="2.40.50.1020">
    <property type="entry name" value="LytTr DNA-binding domain"/>
    <property type="match status" value="1"/>
</dbReference>
<dbReference type="GO" id="GO:0000156">
    <property type="term" value="F:phosphorelay response regulator activity"/>
    <property type="evidence" value="ECO:0007669"/>
    <property type="project" value="InterPro"/>
</dbReference>
<dbReference type="Pfam" id="PF04397">
    <property type="entry name" value="LytTR"/>
    <property type="match status" value="1"/>
</dbReference>
<dbReference type="SMART" id="SM00850">
    <property type="entry name" value="LytTR"/>
    <property type="match status" value="1"/>
</dbReference>
<proteinExistence type="predicted"/>
<evidence type="ECO:0000259" key="3">
    <source>
        <dbReference type="PROSITE" id="PS50930"/>
    </source>
</evidence>
<dbReference type="GO" id="GO:0003677">
    <property type="term" value="F:DNA binding"/>
    <property type="evidence" value="ECO:0007669"/>
    <property type="project" value="InterPro"/>
</dbReference>
<dbReference type="PROSITE" id="PS50110">
    <property type="entry name" value="RESPONSE_REGULATORY"/>
    <property type="match status" value="1"/>
</dbReference>
<reference evidence="4 5" key="1">
    <citation type="submission" date="2016-01" db="EMBL/GenBank/DDBJ databases">
        <title>The draft genome sequence of Aquimarina sp. RZW4-3-2.</title>
        <authorList>
            <person name="Wang Y."/>
        </authorList>
    </citation>
    <scope>NUCLEOTIDE SEQUENCE [LARGE SCALE GENOMIC DNA]</scope>
    <source>
        <strain evidence="4 5">RZW4-3-2</strain>
    </source>
</reference>
<dbReference type="Pfam" id="PF00072">
    <property type="entry name" value="Response_reg"/>
    <property type="match status" value="1"/>
</dbReference>
<dbReference type="PANTHER" id="PTHR37299">
    <property type="entry name" value="TRANSCRIPTIONAL REGULATOR-RELATED"/>
    <property type="match status" value="1"/>
</dbReference>
<evidence type="ECO:0000313" key="5">
    <source>
        <dbReference type="Proteomes" id="UP000076715"/>
    </source>
</evidence>
<dbReference type="EMBL" id="LQRT01000005">
    <property type="protein sequence ID" value="KZS41409.1"/>
    <property type="molecule type" value="Genomic_DNA"/>
</dbReference>
<dbReference type="InterPro" id="IPR011006">
    <property type="entry name" value="CheY-like_superfamily"/>
</dbReference>
<dbReference type="SUPFAM" id="SSF52172">
    <property type="entry name" value="CheY-like"/>
    <property type="match status" value="1"/>
</dbReference>
<comment type="caution">
    <text evidence="4">The sequence shown here is derived from an EMBL/GenBank/DDBJ whole genome shotgun (WGS) entry which is preliminary data.</text>
</comment>
<keyword evidence="5" id="KW-1185">Reference proteome</keyword>
<dbReference type="RefSeq" id="WP_066312247.1">
    <property type="nucleotide sequence ID" value="NZ_CANLSS010000007.1"/>
</dbReference>
<evidence type="ECO:0000259" key="2">
    <source>
        <dbReference type="PROSITE" id="PS50110"/>
    </source>
</evidence>
<dbReference type="STRING" id="1642818.AWE51_22155"/>
<dbReference type="InterPro" id="IPR046947">
    <property type="entry name" value="LytR-like"/>
</dbReference>
<protein>
    <submittedName>
        <fullName evidence="4">LytTR family transcriptional regulator</fullName>
    </submittedName>
</protein>
<dbReference type="AlphaFoldDB" id="A0A162CUV9"/>
<dbReference type="InterPro" id="IPR007492">
    <property type="entry name" value="LytTR_DNA-bd_dom"/>
</dbReference>
<dbReference type="PROSITE" id="PS50930">
    <property type="entry name" value="HTH_LYTTR"/>
    <property type="match status" value="1"/>
</dbReference>
<dbReference type="InterPro" id="IPR001789">
    <property type="entry name" value="Sig_transdc_resp-reg_receiver"/>
</dbReference>
<dbReference type="OrthoDB" id="9781059at2"/>
<evidence type="ECO:0000256" key="1">
    <source>
        <dbReference type="PROSITE-ProRule" id="PRU00169"/>
    </source>
</evidence>
<organism evidence="4 5">
    <name type="scientific">Aquimarina aggregata</name>
    <dbReference type="NCBI Taxonomy" id="1642818"/>
    <lineage>
        <taxon>Bacteria</taxon>
        <taxon>Pseudomonadati</taxon>
        <taxon>Bacteroidota</taxon>
        <taxon>Flavobacteriia</taxon>
        <taxon>Flavobacteriales</taxon>
        <taxon>Flavobacteriaceae</taxon>
        <taxon>Aquimarina</taxon>
    </lineage>
</organism>